<evidence type="ECO:0000313" key="1">
    <source>
        <dbReference type="EMBL" id="OAD63769.1"/>
    </source>
</evidence>
<reference evidence="1 2" key="1">
    <citation type="submission" date="2016-05" db="EMBL/GenBank/DDBJ databases">
        <title>Draft genome sequence of Pediococcus parvulus 2.6, a probiotic beta-glucan producer strain.</title>
        <authorList>
            <person name="Mohedano M.L."/>
            <person name="Perez-Ramos A."/>
            <person name="Duenas M.T."/>
            <person name="Lamontanara A."/>
            <person name="Orru L."/>
            <person name="Spano G."/>
            <person name="Capozzi V."/>
            <person name="Lopez P."/>
        </authorList>
    </citation>
    <scope>NUCLEOTIDE SEQUENCE [LARGE SCALE GENOMIC DNA]</scope>
    <source>
        <strain evidence="1 2">2.6</strain>
    </source>
</reference>
<protein>
    <recommendedName>
        <fullName evidence="3">Secreted protein</fullName>
    </recommendedName>
</protein>
<dbReference type="EMBL" id="LXND01000058">
    <property type="protein sequence ID" value="OAD63769.1"/>
    <property type="molecule type" value="Genomic_DNA"/>
</dbReference>
<comment type="caution">
    <text evidence="1">The sequence shown here is derived from an EMBL/GenBank/DDBJ whole genome shotgun (WGS) entry which is preliminary data.</text>
</comment>
<evidence type="ECO:0008006" key="3">
    <source>
        <dbReference type="Google" id="ProtNLM"/>
    </source>
</evidence>
<evidence type="ECO:0000313" key="2">
    <source>
        <dbReference type="Proteomes" id="UP000077280"/>
    </source>
</evidence>
<proteinExistence type="predicted"/>
<organism evidence="1 2">
    <name type="scientific">Pediococcus parvulus</name>
    <dbReference type="NCBI Taxonomy" id="54062"/>
    <lineage>
        <taxon>Bacteria</taxon>
        <taxon>Bacillati</taxon>
        <taxon>Bacillota</taxon>
        <taxon>Bacilli</taxon>
        <taxon>Lactobacillales</taxon>
        <taxon>Lactobacillaceae</taxon>
        <taxon>Pediococcus</taxon>
    </lineage>
</organism>
<dbReference type="Proteomes" id="UP000077280">
    <property type="component" value="Unassembled WGS sequence"/>
</dbReference>
<gene>
    <name evidence="1" type="ORF">A7K95_08190</name>
</gene>
<keyword evidence="2" id="KW-1185">Reference proteome</keyword>
<name>A0ABX2UG52_9LACO</name>
<accession>A0ABX2UG52</accession>
<sequence length="146" mass="16303">MRDRNPAGIMLIICLLTCRAVLELSGKKQGKGGDVCGEQPRSDRAYTLLFVLSSGPRVQRKKAGQDGDVCGEQPRSNRAYTLLFVLSSGPRVQRKKVGQGRRCMRDRNPAGIMLIICLLTCRAVLELTKRARFHAIIWMASKFQLN</sequence>